<keyword evidence="3" id="KW-1185">Reference proteome</keyword>
<evidence type="ECO:0000313" key="3">
    <source>
        <dbReference type="Proteomes" id="UP001519460"/>
    </source>
</evidence>
<protein>
    <submittedName>
        <fullName evidence="2">Uncharacterized protein</fullName>
    </submittedName>
</protein>
<feature type="region of interest" description="Disordered" evidence="1">
    <location>
        <begin position="1"/>
        <end position="22"/>
    </location>
</feature>
<name>A0ABD0KCU9_9CAEN</name>
<evidence type="ECO:0000313" key="2">
    <source>
        <dbReference type="EMBL" id="KAK7484959.1"/>
    </source>
</evidence>
<sequence>MNYSYPPPQKNTHQKRIEKPSHRGRSLLILDTRHTCYGSSKNRGRALSGAVNTAAATLTRASKPHHTAGQVKGAGRLYGDAGSIFFAPQTNAVLPLVERDFNCDEKCLS</sequence>
<dbReference type="AlphaFoldDB" id="A0ABD0KCU9"/>
<dbReference type="Proteomes" id="UP001519460">
    <property type="component" value="Unassembled WGS sequence"/>
</dbReference>
<comment type="caution">
    <text evidence="2">The sequence shown here is derived from an EMBL/GenBank/DDBJ whole genome shotgun (WGS) entry which is preliminary data.</text>
</comment>
<dbReference type="EMBL" id="JACVVK020000201">
    <property type="protein sequence ID" value="KAK7484959.1"/>
    <property type="molecule type" value="Genomic_DNA"/>
</dbReference>
<gene>
    <name evidence="2" type="ORF">BaRGS_00023737</name>
</gene>
<organism evidence="2 3">
    <name type="scientific">Batillaria attramentaria</name>
    <dbReference type="NCBI Taxonomy" id="370345"/>
    <lineage>
        <taxon>Eukaryota</taxon>
        <taxon>Metazoa</taxon>
        <taxon>Spiralia</taxon>
        <taxon>Lophotrochozoa</taxon>
        <taxon>Mollusca</taxon>
        <taxon>Gastropoda</taxon>
        <taxon>Caenogastropoda</taxon>
        <taxon>Sorbeoconcha</taxon>
        <taxon>Cerithioidea</taxon>
        <taxon>Batillariidae</taxon>
        <taxon>Batillaria</taxon>
    </lineage>
</organism>
<accession>A0ABD0KCU9</accession>
<reference evidence="2 3" key="1">
    <citation type="journal article" date="2023" name="Sci. Data">
        <title>Genome assembly of the Korean intertidal mud-creeper Batillaria attramentaria.</title>
        <authorList>
            <person name="Patra A.K."/>
            <person name="Ho P.T."/>
            <person name="Jun S."/>
            <person name="Lee S.J."/>
            <person name="Kim Y."/>
            <person name="Won Y.J."/>
        </authorList>
    </citation>
    <scope>NUCLEOTIDE SEQUENCE [LARGE SCALE GENOMIC DNA]</scope>
    <source>
        <strain evidence="2">Wonlab-2016</strain>
    </source>
</reference>
<evidence type="ECO:0000256" key="1">
    <source>
        <dbReference type="SAM" id="MobiDB-lite"/>
    </source>
</evidence>
<proteinExistence type="predicted"/>